<evidence type="ECO:0000313" key="2">
    <source>
        <dbReference type="EMBL" id="KAJ1530254.1"/>
    </source>
</evidence>
<gene>
    <name evidence="2" type="ORF">ONE63_005177</name>
</gene>
<dbReference type="PANTHER" id="PTHR11012:SF30">
    <property type="entry name" value="PROTEIN KINASE-LIKE DOMAIN-CONTAINING"/>
    <property type="match status" value="1"/>
</dbReference>
<sequence>MKQPTCPAGGSETRIMADKGAPPSVTKEVYEALGTISSEEGFSKPIYQVELGSEAGDGYTSVLYRITIQDEDASGRADAPLTVMCKTLPERAAAGSFKDLIFLAEGLMYETALPALEEVASLGPPLPWPRCLRALVDGPSLPLLMLEDLRPEGFRMADRRELLDPEHCRLALTQLARFHGSSMALKHLKPHVFKAISDKLRDPSEKSQMNALFTQVFAAAKSAPDIIQDKFPEGSKTRAKLQEIFAKFTEDFYRAVEMDGEVGTGIVHGDCHSNNVMFQYDKQSGAVTGCRLIDFQCTRVGHTACDVASLLLPATDKAARAAHWQGLLRHYHVELQATLRAAGCPEHIYSWDQFMDCLRSASGLGLVMTPLFVQVMYGDPAAIKEVKDSVDAINNAAANEAPAPIPLQMKATPLMKERFGDLVQDMVDWGWLPRD</sequence>
<reference evidence="2" key="1">
    <citation type="submission" date="2022-12" db="EMBL/GenBank/DDBJ databases">
        <title>Chromosome-level genome assembly of the bean flower thrips Megalurothrips usitatus.</title>
        <authorList>
            <person name="Ma L."/>
            <person name="Liu Q."/>
            <person name="Li H."/>
            <person name="Cai W."/>
        </authorList>
    </citation>
    <scope>NUCLEOTIDE SEQUENCE</scope>
    <source>
        <strain evidence="2">Cailab_2022a</strain>
    </source>
</reference>
<comment type="caution">
    <text evidence="2">The sequence shown here is derived from an EMBL/GenBank/DDBJ whole genome shotgun (WGS) entry which is preliminary data.</text>
</comment>
<dbReference type="Proteomes" id="UP001075354">
    <property type="component" value="Chromosome 2"/>
</dbReference>
<evidence type="ECO:0000259" key="1">
    <source>
        <dbReference type="SMART" id="SM00587"/>
    </source>
</evidence>
<dbReference type="Pfam" id="PF02958">
    <property type="entry name" value="EcKL"/>
    <property type="match status" value="1"/>
</dbReference>
<feature type="domain" description="CHK kinase-like" evidence="1">
    <location>
        <begin position="144"/>
        <end position="341"/>
    </location>
</feature>
<proteinExistence type="predicted"/>
<keyword evidence="3" id="KW-1185">Reference proteome</keyword>
<accession>A0AAV7XV61</accession>
<protein>
    <recommendedName>
        <fullName evidence="1">CHK kinase-like domain-containing protein</fullName>
    </recommendedName>
</protein>
<evidence type="ECO:0000313" key="3">
    <source>
        <dbReference type="Proteomes" id="UP001075354"/>
    </source>
</evidence>
<dbReference type="InterPro" id="IPR004119">
    <property type="entry name" value="EcKL"/>
</dbReference>
<dbReference type="EMBL" id="JAPTSV010000002">
    <property type="protein sequence ID" value="KAJ1530254.1"/>
    <property type="molecule type" value="Genomic_DNA"/>
</dbReference>
<name>A0AAV7XV61_9NEOP</name>
<dbReference type="PANTHER" id="PTHR11012">
    <property type="entry name" value="PROTEIN KINASE-LIKE DOMAIN-CONTAINING"/>
    <property type="match status" value="1"/>
</dbReference>
<dbReference type="AlphaFoldDB" id="A0AAV7XV61"/>
<organism evidence="2 3">
    <name type="scientific">Megalurothrips usitatus</name>
    <name type="common">bean blossom thrips</name>
    <dbReference type="NCBI Taxonomy" id="439358"/>
    <lineage>
        <taxon>Eukaryota</taxon>
        <taxon>Metazoa</taxon>
        <taxon>Ecdysozoa</taxon>
        <taxon>Arthropoda</taxon>
        <taxon>Hexapoda</taxon>
        <taxon>Insecta</taxon>
        <taxon>Pterygota</taxon>
        <taxon>Neoptera</taxon>
        <taxon>Paraneoptera</taxon>
        <taxon>Thysanoptera</taxon>
        <taxon>Terebrantia</taxon>
        <taxon>Thripoidea</taxon>
        <taxon>Thripidae</taxon>
        <taxon>Megalurothrips</taxon>
    </lineage>
</organism>
<dbReference type="SUPFAM" id="SSF56112">
    <property type="entry name" value="Protein kinase-like (PK-like)"/>
    <property type="match status" value="1"/>
</dbReference>
<dbReference type="InterPro" id="IPR015897">
    <property type="entry name" value="CHK_kinase-like"/>
</dbReference>
<dbReference type="InterPro" id="IPR011009">
    <property type="entry name" value="Kinase-like_dom_sf"/>
</dbReference>
<dbReference type="SMART" id="SM00587">
    <property type="entry name" value="CHK"/>
    <property type="match status" value="1"/>
</dbReference>
<dbReference type="Gene3D" id="3.90.1200.10">
    <property type="match status" value="1"/>
</dbReference>